<evidence type="ECO:0000313" key="2">
    <source>
        <dbReference type="EMBL" id="GAA4699741.1"/>
    </source>
</evidence>
<comment type="caution">
    <text evidence="2">The sequence shown here is derived from an EMBL/GenBank/DDBJ whole genome shotgun (WGS) entry which is preliminary data.</text>
</comment>
<dbReference type="InterPro" id="IPR029052">
    <property type="entry name" value="Metallo-depent_PP-like"/>
</dbReference>
<dbReference type="Gene3D" id="3.60.21.10">
    <property type="match status" value="1"/>
</dbReference>
<accession>A0ABP8X6W0</accession>
<feature type="domain" description="Calcineurin-like phosphoesterase" evidence="1">
    <location>
        <begin position="1"/>
        <end position="208"/>
    </location>
</feature>
<protein>
    <submittedName>
        <fullName evidence="2">Metallophosphoesterase</fullName>
    </submittedName>
</protein>
<dbReference type="EMBL" id="BAABKM010000002">
    <property type="protein sequence ID" value="GAA4699741.1"/>
    <property type="molecule type" value="Genomic_DNA"/>
</dbReference>
<proteinExistence type="predicted"/>
<evidence type="ECO:0000313" key="3">
    <source>
        <dbReference type="Proteomes" id="UP001499974"/>
    </source>
</evidence>
<dbReference type="InterPro" id="IPR004843">
    <property type="entry name" value="Calcineurin-like_PHP"/>
</dbReference>
<dbReference type="Proteomes" id="UP001499974">
    <property type="component" value="Unassembled WGS sequence"/>
</dbReference>
<keyword evidence="3" id="KW-1185">Reference proteome</keyword>
<sequence length="250" mass="27473">MSDVHGHMPAFMSILHSHGLAESAEHWTKQGSELWILGDYLDRGDEGLAVVDAVRTLQRQAPNLGGAVHPLLGNHELQFLAAVHFGDREISGDGETSFLSNWRRYGGRDEEMAAVSEEQVQWMTHLPLLAMSEGDLLMHSDTRAYLELGSTVAEINEAGHAIMTSRNSGEWARLHWIMTRRGEFKSPESRAEVLSALSAHRIVHGHTPLRTGFGLSGRSAARPFSYGDGEVLAIDGGVFEDNGRLILAEL</sequence>
<dbReference type="SUPFAM" id="SSF56300">
    <property type="entry name" value="Metallo-dependent phosphatases"/>
    <property type="match status" value="1"/>
</dbReference>
<organism evidence="2 3">
    <name type="scientific">Nocardioides conyzicola</name>
    <dbReference type="NCBI Taxonomy" id="1651781"/>
    <lineage>
        <taxon>Bacteria</taxon>
        <taxon>Bacillati</taxon>
        <taxon>Actinomycetota</taxon>
        <taxon>Actinomycetes</taxon>
        <taxon>Propionibacteriales</taxon>
        <taxon>Nocardioidaceae</taxon>
        <taxon>Nocardioides</taxon>
    </lineage>
</organism>
<dbReference type="Pfam" id="PF00149">
    <property type="entry name" value="Metallophos"/>
    <property type="match status" value="1"/>
</dbReference>
<gene>
    <name evidence="2" type="ORF">GCM10023349_15150</name>
</gene>
<evidence type="ECO:0000259" key="1">
    <source>
        <dbReference type="Pfam" id="PF00149"/>
    </source>
</evidence>
<reference evidence="3" key="1">
    <citation type="journal article" date="2019" name="Int. J. Syst. Evol. Microbiol.">
        <title>The Global Catalogue of Microorganisms (GCM) 10K type strain sequencing project: providing services to taxonomists for standard genome sequencing and annotation.</title>
        <authorList>
            <consortium name="The Broad Institute Genomics Platform"/>
            <consortium name="The Broad Institute Genome Sequencing Center for Infectious Disease"/>
            <person name="Wu L."/>
            <person name="Ma J."/>
        </authorList>
    </citation>
    <scope>NUCLEOTIDE SEQUENCE [LARGE SCALE GENOMIC DNA]</scope>
    <source>
        <strain evidence="3">JCM 18531</strain>
    </source>
</reference>
<dbReference type="PANTHER" id="PTHR46546:SF4">
    <property type="entry name" value="SHEWANELLA-LIKE PROTEIN PHOSPHATASE 1"/>
    <property type="match status" value="1"/>
</dbReference>
<name>A0ABP8X6W0_9ACTN</name>
<dbReference type="RefSeq" id="WP_345520635.1">
    <property type="nucleotide sequence ID" value="NZ_BAABKM010000002.1"/>
</dbReference>
<dbReference type="PANTHER" id="PTHR46546">
    <property type="entry name" value="SHEWANELLA-LIKE PROTEIN PHOSPHATASE 1"/>
    <property type="match status" value="1"/>
</dbReference>